<dbReference type="Pfam" id="PF04954">
    <property type="entry name" value="SIP"/>
    <property type="match status" value="1"/>
</dbReference>
<organism evidence="2 3">
    <name type="scientific">Pararcticibacter amylolyticus</name>
    <dbReference type="NCBI Taxonomy" id="2173175"/>
    <lineage>
        <taxon>Bacteria</taxon>
        <taxon>Pseudomonadati</taxon>
        <taxon>Bacteroidota</taxon>
        <taxon>Sphingobacteriia</taxon>
        <taxon>Sphingobacteriales</taxon>
        <taxon>Sphingobacteriaceae</taxon>
        <taxon>Pararcticibacter</taxon>
    </lineage>
</organism>
<dbReference type="OrthoDB" id="9814826at2"/>
<name>A0A2U2PCX3_9SPHI</name>
<dbReference type="SUPFAM" id="SSF63380">
    <property type="entry name" value="Riboflavin synthase domain-like"/>
    <property type="match status" value="1"/>
</dbReference>
<reference evidence="2 3" key="1">
    <citation type="submission" date="2018-04" db="EMBL/GenBank/DDBJ databases">
        <title>Pedobacter chongqingensis sp. nov., isolated from a rottenly hemp rope.</title>
        <authorList>
            <person name="Cai Y."/>
        </authorList>
    </citation>
    <scope>NUCLEOTIDE SEQUENCE [LARGE SCALE GENOMIC DNA]</scope>
    <source>
        <strain evidence="2 3">FJ4-8</strain>
    </source>
</reference>
<keyword evidence="3" id="KW-1185">Reference proteome</keyword>
<dbReference type="Gene3D" id="2.40.30.10">
    <property type="entry name" value="Translation factors"/>
    <property type="match status" value="1"/>
</dbReference>
<sequence>MPKVPKWVADVLENVFSGFNRKVIVAEINHLHPFIKTIKFRGDLSGVNFKPGQAISIRVNETNFRNYTPSFWDSENGVFEVIFHLHGNGPGSSYIDGLELDDLVNIVLPRGLDLYKKEYEYHFFFGDETTIGLFKSLKQVIEENGQNYIGILELNEDTMHYELKTRYGLDIVSSSINKAQNAISFLQNLPDRVWELWQNGSFYLMGNGRSIQNFRKALKEKGVNSRNIRTQPYWVEGKIGL</sequence>
<dbReference type="InterPro" id="IPR017938">
    <property type="entry name" value="Riboflavin_synthase-like_b-brl"/>
</dbReference>
<gene>
    <name evidence="2" type="ORF">DDR33_18105</name>
</gene>
<dbReference type="GO" id="GO:0016491">
    <property type="term" value="F:oxidoreductase activity"/>
    <property type="evidence" value="ECO:0007669"/>
    <property type="project" value="InterPro"/>
</dbReference>
<dbReference type="RefSeq" id="WP_109417218.1">
    <property type="nucleotide sequence ID" value="NZ_QEAS01000016.1"/>
</dbReference>
<protein>
    <submittedName>
        <fullName evidence="2">Oxidoreductase</fullName>
    </submittedName>
</protein>
<dbReference type="InterPro" id="IPR008333">
    <property type="entry name" value="Cbr1-like_FAD-bd_dom"/>
</dbReference>
<accession>A0A2U2PCX3</accession>
<feature type="domain" description="FAD-binding FR-type" evidence="1">
    <location>
        <begin position="18"/>
        <end position="116"/>
    </location>
</feature>
<evidence type="ECO:0000313" key="3">
    <source>
        <dbReference type="Proteomes" id="UP000245647"/>
    </source>
</evidence>
<evidence type="ECO:0000259" key="1">
    <source>
        <dbReference type="PROSITE" id="PS51384"/>
    </source>
</evidence>
<dbReference type="Pfam" id="PF00970">
    <property type="entry name" value="FAD_binding_6"/>
    <property type="match status" value="1"/>
</dbReference>
<dbReference type="EMBL" id="QEAS01000016">
    <property type="protein sequence ID" value="PWG79202.1"/>
    <property type="molecule type" value="Genomic_DNA"/>
</dbReference>
<dbReference type="CDD" id="cd06193">
    <property type="entry name" value="siderophore_interacting"/>
    <property type="match status" value="1"/>
</dbReference>
<proteinExistence type="predicted"/>
<dbReference type="InterPro" id="IPR017927">
    <property type="entry name" value="FAD-bd_FR_type"/>
</dbReference>
<dbReference type="PROSITE" id="PS51384">
    <property type="entry name" value="FAD_FR"/>
    <property type="match status" value="1"/>
</dbReference>
<dbReference type="InterPro" id="IPR007037">
    <property type="entry name" value="SIP_rossman_dom"/>
</dbReference>
<comment type="caution">
    <text evidence="2">The sequence shown here is derived from an EMBL/GenBank/DDBJ whole genome shotgun (WGS) entry which is preliminary data.</text>
</comment>
<dbReference type="Proteomes" id="UP000245647">
    <property type="component" value="Unassembled WGS sequence"/>
</dbReference>
<evidence type="ECO:0000313" key="2">
    <source>
        <dbReference type="EMBL" id="PWG79202.1"/>
    </source>
</evidence>
<dbReference type="AlphaFoldDB" id="A0A2U2PCX3"/>